<proteinExistence type="predicted"/>
<organism evidence="1">
    <name type="scientific">marine sediment metagenome</name>
    <dbReference type="NCBI Taxonomy" id="412755"/>
    <lineage>
        <taxon>unclassified sequences</taxon>
        <taxon>metagenomes</taxon>
        <taxon>ecological metagenomes</taxon>
    </lineage>
</organism>
<comment type="caution">
    <text evidence="1">The sequence shown here is derived from an EMBL/GenBank/DDBJ whole genome shotgun (WGS) entry which is preliminary data.</text>
</comment>
<reference evidence="1" key="1">
    <citation type="journal article" date="2014" name="Front. Microbiol.">
        <title>High frequency of phylogenetically diverse reductive dehalogenase-homologous genes in deep subseafloor sedimentary metagenomes.</title>
        <authorList>
            <person name="Kawai M."/>
            <person name="Futagami T."/>
            <person name="Toyoda A."/>
            <person name="Takaki Y."/>
            <person name="Nishi S."/>
            <person name="Hori S."/>
            <person name="Arai W."/>
            <person name="Tsubouchi T."/>
            <person name="Morono Y."/>
            <person name="Uchiyama I."/>
            <person name="Ito T."/>
            <person name="Fujiyama A."/>
            <person name="Inagaki F."/>
            <person name="Takami H."/>
        </authorList>
    </citation>
    <scope>NUCLEOTIDE SEQUENCE</scope>
    <source>
        <strain evidence="1">Expedition CK06-06</strain>
    </source>
</reference>
<feature type="non-terminal residue" evidence="1">
    <location>
        <position position="1"/>
    </location>
</feature>
<name>X1FD53_9ZZZZ</name>
<dbReference type="EMBL" id="BART01041600">
    <property type="protein sequence ID" value="GAH27344.1"/>
    <property type="molecule type" value="Genomic_DNA"/>
</dbReference>
<gene>
    <name evidence="1" type="ORF">S01H4_66820</name>
</gene>
<feature type="non-terminal residue" evidence="1">
    <location>
        <position position="60"/>
    </location>
</feature>
<evidence type="ECO:0000313" key="1">
    <source>
        <dbReference type="EMBL" id="GAH27344.1"/>
    </source>
</evidence>
<sequence length="60" mass="6656">NTYDNLTGYNVSIVVDGSLDSAYTATSDMDGGFQINYRIPFTMDIFSNHKIEVECIDNLG</sequence>
<accession>X1FD53</accession>
<protein>
    <submittedName>
        <fullName evidence="1">Uncharacterized protein</fullName>
    </submittedName>
</protein>
<dbReference type="AlphaFoldDB" id="X1FD53"/>